<evidence type="ECO:0000256" key="3">
    <source>
        <dbReference type="ARBA" id="ARBA00016961"/>
    </source>
</evidence>
<protein>
    <recommendedName>
        <fullName evidence="3 14">Dihydrolipoyl dehydrogenase</fullName>
        <ecNumber evidence="2 14">1.8.1.4</ecNumber>
    </recommendedName>
</protein>
<keyword evidence="12" id="KW-0547">Nucleotide-binding</keyword>
<evidence type="ECO:0000256" key="6">
    <source>
        <dbReference type="ARBA" id="ARBA00023002"/>
    </source>
</evidence>
<evidence type="ECO:0000256" key="14">
    <source>
        <dbReference type="RuleBase" id="RU003692"/>
    </source>
</evidence>
<feature type="binding site" evidence="12">
    <location>
        <position position="59"/>
    </location>
    <ligand>
        <name>FAD</name>
        <dbReference type="ChEBI" id="CHEBI:57692"/>
    </ligand>
</feature>
<feature type="domain" description="Pyridine nucleotide-disulphide oxidoreductase dimerisation" evidence="15">
    <location>
        <begin position="350"/>
        <end position="455"/>
    </location>
</feature>
<keyword evidence="9 14" id="KW-0676">Redox-active center</keyword>
<dbReference type="NCBIfam" id="TIGR01350">
    <property type="entry name" value="lipoamide_DH"/>
    <property type="match status" value="1"/>
</dbReference>
<keyword evidence="4 14" id="KW-0285">Flavoprotein</keyword>
<comment type="catalytic activity">
    <reaction evidence="10 14">
        <text>N(6)-[(R)-dihydrolipoyl]-L-lysyl-[protein] + NAD(+) = N(6)-[(R)-lipoyl]-L-lysyl-[protein] + NADH + H(+)</text>
        <dbReference type="Rhea" id="RHEA:15045"/>
        <dbReference type="Rhea" id="RHEA-COMP:10474"/>
        <dbReference type="Rhea" id="RHEA-COMP:10475"/>
        <dbReference type="ChEBI" id="CHEBI:15378"/>
        <dbReference type="ChEBI" id="CHEBI:57540"/>
        <dbReference type="ChEBI" id="CHEBI:57945"/>
        <dbReference type="ChEBI" id="CHEBI:83099"/>
        <dbReference type="ChEBI" id="CHEBI:83100"/>
        <dbReference type="EC" id="1.8.1.4"/>
    </reaction>
</comment>
<evidence type="ECO:0000256" key="9">
    <source>
        <dbReference type="ARBA" id="ARBA00023284"/>
    </source>
</evidence>
<dbReference type="InterPro" id="IPR001100">
    <property type="entry name" value="Pyr_nuc-diS_OxRdtase"/>
</dbReference>
<sequence length="482" mass="51275">MGGISLSEKKTFDLLVLGGGPGGYTAAFRAADLGLHVCLVENRKQLGGVCLNAGCIPSKTLLHCAKVIEEARNITAFGIGYGPPDINLNDLRAKKNAVIKQLTDGLDGLAKSRKVVRFSGTGVFEDRHTLKVTTAQGEEQIRFERCIVATGSRPVTLPDQPDHPLIWDAADALDLNFIPKRLLVVGGGVIGLEMAQVYHALGSEITIVEMADRILPPADKDLVQPLFLKLKKLYTILTRAKVTGISTEDEAVTVGVEQAGEDKTGEYDAVLVAVGRRPNSGRIGLENTGLSTDPNGFIRVDQRQRTEIDNIFAVGDLVGEPMLAHKATHQGKVAAEVCAGRAAAFDAMGIPSVAYTIPEVAWVGLTETAAKENNIEYEKGKFPWGASSRALSADAAIGTTKVLFSKETGRLVGAGICGINSGELIQEAVLALEMGANARDIARTIHAHPTLSETFAFASEMVDGSITDAMMPPGKKGQRKEV</sequence>
<comment type="similarity">
    <text evidence="1 14">Belongs to the class-I pyridine nucleotide-disulfide oxidoreductase family.</text>
</comment>
<keyword evidence="18" id="KW-1185">Reference proteome</keyword>
<evidence type="ECO:0000256" key="1">
    <source>
        <dbReference type="ARBA" id="ARBA00007532"/>
    </source>
</evidence>
<evidence type="ECO:0000313" key="17">
    <source>
        <dbReference type="EMBL" id="NWH03539.1"/>
    </source>
</evidence>
<dbReference type="PANTHER" id="PTHR22912">
    <property type="entry name" value="DISULFIDE OXIDOREDUCTASE"/>
    <property type="match status" value="1"/>
</dbReference>
<evidence type="ECO:0000259" key="16">
    <source>
        <dbReference type="Pfam" id="PF07992"/>
    </source>
</evidence>
<evidence type="ECO:0000259" key="15">
    <source>
        <dbReference type="Pfam" id="PF02852"/>
    </source>
</evidence>
<accession>A0A850SQT2</accession>
<keyword evidence="7 12" id="KW-0520">NAD</keyword>
<proteinExistence type="inferred from homology"/>
<dbReference type="InterPro" id="IPR036188">
    <property type="entry name" value="FAD/NAD-bd_sf"/>
</dbReference>
<dbReference type="EC" id="1.8.1.4" evidence="2 14"/>
<feature type="binding site" evidence="12">
    <location>
        <position position="122"/>
    </location>
    <ligand>
        <name>FAD</name>
        <dbReference type="ChEBI" id="CHEBI:57692"/>
    </ligand>
</feature>
<dbReference type="InterPro" id="IPR016156">
    <property type="entry name" value="FAD/NAD-linked_Rdtase_dimer_sf"/>
</dbReference>
<evidence type="ECO:0000256" key="8">
    <source>
        <dbReference type="ARBA" id="ARBA00023157"/>
    </source>
</evidence>
<dbReference type="Gene3D" id="3.50.50.60">
    <property type="entry name" value="FAD/NAD(P)-binding domain"/>
    <property type="match status" value="2"/>
</dbReference>
<dbReference type="InterPro" id="IPR050151">
    <property type="entry name" value="Class-I_Pyr_Nuc-Dis_Oxidored"/>
</dbReference>
<feature type="disulfide bond" description="Redox-active" evidence="13">
    <location>
        <begin position="50"/>
        <end position="55"/>
    </location>
</feature>
<feature type="domain" description="FAD/NAD(P)-binding" evidence="16">
    <location>
        <begin position="12"/>
        <end position="331"/>
    </location>
</feature>
<keyword evidence="5 12" id="KW-0274">FAD</keyword>
<dbReference type="GO" id="GO:0004148">
    <property type="term" value="F:dihydrolipoyl dehydrogenase (NADH) activity"/>
    <property type="evidence" value="ECO:0007669"/>
    <property type="project" value="UniProtKB-EC"/>
</dbReference>
<dbReference type="InterPro" id="IPR012999">
    <property type="entry name" value="Pyr_OxRdtase_I_AS"/>
</dbReference>
<evidence type="ECO:0000256" key="11">
    <source>
        <dbReference type="PIRSR" id="PIRSR000350-2"/>
    </source>
</evidence>
<dbReference type="AlphaFoldDB" id="A0A850SQT2"/>
<keyword evidence="6 14" id="KW-0560">Oxidoreductase</keyword>
<keyword evidence="8" id="KW-1015">Disulfide bond</keyword>
<dbReference type="PANTHER" id="PTHR22912:SF160">
    <property type="entry name" value="DIHYDROLIPOYL DEHYDROGENASE"/>
    <property type="match status" value="1"/>
</dbReference>
<evidence type="ECO:0000256" key="4">
    <source>
        <dbReference type="ARBA" id="ARBA00022630"/>
    </source>
</evidence>
<organism evidence="17 18">
    <name type="scientific">Desulfobacter latus</name>
    <dbReference type="NCBI Taxonomy" id="2292"/>
    <lineage>
        <taxon>Bacteria</taxon>
        <taxon>Pseudomonadati</taxon>
        <taxon>Thermodesulfobacteriota</taxon>
        <taxon>Desulfobacteria</taxon>
        <taxon>Desulfobacterales</taxon>
        <taxon>Desulfobacteraceae</taxon>
        <taxon>Desulfobacter</taxon>
    </lineage>
</organism>
<evidence type="ECO:0000256" key="7">
    <source>
        <dbReference type="ARBA" id="ARBA00023027"/>
    </source>
</evidence>
<dbReference type="InterPro" id="IPR023753">
    <property type="entry name" value="FAD/NAD-binding_dom"/>
</dbReference>
<dbReference type="PROSITE" id="PS00076">
    <property type="entry name" value="PYRIDINE_REDOX_1"/>
    <property type="match status" value="1"/>
</dbReference>
<evidence type="ECO:0000313" key="18">
    <source>
        <dbReference type="Proteomes" id="UP000553343"/>
    </source>
</evidence>
<dbReference type="SUPFAM" id="SSF55424">
    <property type="entry name" value="FAD/NAD-linked reductases, dimerisation (C-terminal) domain"/>
    <property type="match status" value="1"/>
</dbReference>
<dbReference type="GO" id="GO:0006103">
    <property type="term" value="P:2-oxoglutarate metabolic process"/>
    <property type="evidence" value="ECO:0007669"/>
    <property type="project" value="TreeGrafter"/>
</dbReference>
<dbReference type="SUPFAM" id="SSF51905">
    <property type="entry name" value="FAD/NAD(P)-binding domain"/>
    <property type="match status" value="1"/>
</dbReference>
<name>A0A850SQT2_9BACT</name>
<dbReference type="Pfam" id="PF07992">
    <property type="entry name" value="Pyr_redox_2"/>
    <property type="match status" value="1"/>
</dbReference>
<dbReference type="GO" id="GO:0050660">
    <property type="term" value="F:flavin adenine dinucleotide binding"/>
    <property type="evidence" value="ECO:0007669"/>
    <property type="project" value="InterPro"/>
</dbReference>
<dbReference type="FunFam" id="3.30.390.30:FF:000001">
    <property type="entry name" value="Dihydrolipoyl dehydrogenase"/>
    <property type="match status" value="1"/>
</dbReference>
<evidence type="ECO:0000256" key="13">
    <source>
        <dbReference type="PIRSR" id="PIRSR000350-4"/>
    </source>
</evidence>
<dbReference type="Gene3D" id="3.30.390.30">
    <property type="match status" value="1"/>
</dbReference>
<dbReference type="InterPro" id="IPR004099">
    <property type="entry name" value="Pyr_nucl-diS_OxRdtase_dimer"/>
</dbReference>
<dbReference type="InterPro" id="IPR006258">
    <property type="entry name" value="Lipoamide_DH"/>
</dbReference>
<reference evidence="17 18" key="1">
    <citation type="submission" date="2020-06" db="EMBL/GenBank/DDBJ databases">
        <title>High-quality draft genome of sulfate reducer Desulfobacter latus type strain AcrS2 isolated from marine sediment.</title>
        <authorList>
            <person name="Hoppe M."/>
            <person name="Larsen C.K."/>
            <person name="Marshall I.P.G."/>
            <person name="Schramm A."/>
            <person name="Marietou A.G."/>
        </authorList>
    </citation>
    <scope>NUCLEOTIDE SEQUENCE [LARGE SCALE GENOMIC DNA]</scope>
    <source>
        <strain evidence="17 18">AcRS2</strain>
    </source>
</reference>
<feature type="binding site" evidence="12">
    <location>
        <position position="316"/>
    </location>
    <ligand>
        <name>FAD</name>
        <dbReference type="ChEBI" id="CHEBI:57692"/>
    </ligand>
</feature>
<feature type="binding site" evidence="12">
    <location>
        <position position="275"/>
    </location>
    <ligand>
        <name>NAD(+)</name>
        <dbReference type="ChEBI" id="CHEBI:57540"/>
    </ligand>
</feature>
<dbReference type="Pfam" id="PF02852">
    <property type="entry name" value="Pyr_redox_dim"/>
    <property type="match status" value="1"/>
</dbReference>
<feature type="binding site" evidence="12">
    <location>
        <begin position="150"/>
        <end position="152"/>
    </location>
    <ligand>
        <name>FAD</name>
        <dbReference type="ChEBI" id="CHEBI:57692"/>
    </ligand>
</feature>
<feature type="binding site" evidence="12">
    <location>
        <begin position="186"/>
        <end position="193"/>
    </location>
    <ligand>
        <name>NAD(+)</name>
        <dbReference type="ChEBI" id="CHEBI:57540"/>
    </ligand>
</feature>
<feature type="binding site" evidence="12">
    <location>
        <begin position="322"/>
        <end position="325"/>
    </location>
    <ligand>
        <name>FAD</name>
        <dbReference type="ChEBI" id="CHEBI:57692"/>
    </ligand>
</feature>
<dbReference type="PRINTS" id="PR00368">
    <property type="entry name" value="FADPNR"/>
</dbReference>
<gene>
    <name evidence="17" type="primary">lpdA</name>
    <name evidence="17" type="ORF">HXW94_00770</name>
</gene>
<evidence type="ECO:0000256" key="10">
    <source>
        <dbReference type="ARBA" id="ARBA00049187"/>
    </source>
</evidence>
<dbReference type="EMBL" id="JACADJ010000002">
    <property type="protein sequence ID" value="NWH03539.1"/>
    <property type="molecule type" value="Genomic_DNA"/>
</dbReference>
<evidence type="ECO:0000256" key="2">
    <source>
        <dbReference type="ARBA" id="ARBA00012608"/>
    </source>
</evidence>
<dbReference type="PIRSF" id="PIRSF000350">
    <property type="entry name" value="Mercury_reductase_MerA"/>
    <property type="match status" value="1"/>
</dbReference>
<comment type="miscellaneous">
    <text evidence="14">The active site is a redox-active disulfide bond.</text>
</comment>
<feature type="active site" description="Proton acceptor" evidence="11">
    <location>
        <position position="448"/>
    </location>
</feature>
<dbReference type="PRINTS" id="PR00411">
    <property type="entry name" value="PNDRDTASEI"/>
</dbReference>
<feature type="binding site" evidence="12">
    <location>
        <position position="209"/>
    </location>
    <ligand>
        <name>NAD(+)</name>
        <dbReference type="ChEBI" id="CHEBI:57540"/>
    </ligand>
</feature>
<comment type="cofactor">
    <cofactor evidence="12 14">
        <name>FAD</name>
        <dbReference type="ChEBI" id="CHEBI:57692"/>
    </cofactor>
    <text evidence="12 14">Binds 1 FAD per subunit.</text>
</comment>
<comment type="caution">
    <text evidence="17">The sequence shown here is derived from an EMBL/GenBank/DDBJ whole genome shotgun (WGS) entry which is preliminary data.</text>
</comment>
<evidence type="ECO:0000256" key="5">
    <source>
        <dbReference type="ARBA" id="ARBA00022827"/>
    </source>
</evidence>
<evidence type="ECO:0000256" key="12">
    <source>
        <dbReference type="PIRSR" id="PIRSR000350-3"/>
    </source>
</evidence>
<dbReference type="Proteomes" id="UP000553343">
    <property type="component" value="Unassembled WGS sequence"/>
</dbReference>